<evidence type="ECO:0000313" key="1">
    <source>
        <dbReference type="EMBL" id="DAE20274.1"/>
    </source>
</evidence>
<dbReference type="SUPFAM" id="SSF51161">
    <property type="entry name" value="Trimeric LpxA-like enzymes"/>
    <property type="match status" value="1"/>
</dbReference>
<reference evidence="1" key="1">
    <citation type="journal article" date="2021" name="Proc. Natl. Acad. Sci. U.S.A.">
        <title>A Catalog of Tens of Thousands of Viruses from Human Metagenomes Reveals Hidden Associations with Chronic Diseases.</title>
        <authorList>
            <person name="Tisza M.J."/>
            <person name="Buck C.B."/>
        </authorList>
    </citation>
    <scope>NUCLEOTIDE SEQUENCE</scope>
    <source>
        <strain evidence="1">CtQad106</strain>
    </source>
</reference>
<accession>A0A8S5QMQ2</accession>
<dbReference type="GO" id="GO:0016740">
    <property type="term" value="F:transferase activity"/>
    <property type="evidence" value="ECO:0007669"/>
    <property type="project" value="UniProtKB-KW"/>
</dbReference>
<dbReference type="EMBL" id="BK015691">
    <property type="protein sequence ID" value="DAE20274.1"/>
    <property type="molecule type" value="Genomic_DNA"/>
</dbReference>
<proteinExistence type="predicted"/>
<keyword evidence="1" id="KW-0808">Transferase</keyword>
<protein>
    <submittedName>
        <fullName evidence="1">Transferase, nesg, ydcK, Structural Genomics.38A</fullName>
    </submittedName>
</protein>
<dbReference type="InterPro" id="IPR011004">
    <property type="entry name" value="Trimer_LpxA-like_sf"/>
</dbReference>
<sequence length="244" mass="27240">MPKVQRKYEFTGETKEFSGHTLHRIRAVRDFDTEFCHVKVGDLGGWIESEKNLDHDYTAWVADEAMVFDKALVSEEACVSGHAQVFGEAIVTGGAEVTDNARIFGTAFILDFVKIYGDTQFCGDTMVSDAVYDHGIVMHTPERDVKLWFIREPGDVWGGECSRNAMTDDGRYMEITCKAPDLKQDPGESEDEYEARLLAATEWGNPIRVTDIRKSGKQTVVAENGSATFSPLCSGITVWHPDEE</sequence>
<organism evidence="1">
    <name type="scientific">Ackermannviridae sp. ctQad106</name>
    <dbReference type="NCBI Taxonomy" id="2826820"/>
    <lineage>
        <taxon>Viruses</taxon>
        <taxon>Duplodnaviria</taxon>
        <taxon>Heunggongvirae</taxon>
        <taxon>Uroviricota</taxon>
        <taxon>Caudoviricetes</taxon>
        <taxon>Pantevenvirales</taxon>
        <taxon>Ackermannviridae</taxon>
    </lineage>
</organism>
<name>A0A8S5QMQ2_9CAUD</name>